<dbReference type="OrthoDB" id="5526392at2"/>
<name>A0A0D2JCC6_9BACT</name>
<organism evidence="2 3">
    <name type="scientific">Dethiosulfatarculus sandiegensis</name>
    <dbReference type="NCBI Taxonomy" id="1429043"/>
    <lineage>
        <taxon>Bacteria</taxon>
        <taxon>Pseudomonadati</taxon>
        <taxon>Thermodesulfobacteriota</taxon>
        <taxon>Desulfarculia</taxon>
        <taxon>Desulfarculales</taxon>
        <taxon>Desulfarculaceae</taxon>
        <taxon>Dethiosulfatarculus</taxon>
    </lineage>
</organism>
<dbReference type="AlphaFoldDB" id="A0A0D2JCC6"/>
<gene>
    <name evidence="2" type="ORF">X474_14075</name>
</gene>
<evidence type="ECO:0000313" key="3">
    <source>
        <dbReference type="Proteomes" id="UP000032233"/>
    </source>
</evidence>
<dbReference type="InParanoid" id="A0A0D2JCC6"/>
<proteinExistence type="predicted"/>
<evidence type="ECO:0000256" key="1">
    <source>
        <dbReference type="SAM" id="MobiDB-lite"/>
    </source>
</evidence>
<protein>
    <submittedName>
        <fullName evidence="2">Uncharacterized protein</fullName>
    </submittedName>
</protein>
<reference evidence="2 3" key="1">
    <citation type="submission" date="2013-11" db="EMBL/GenBank/DDBJ databases">
        <title>Metagenomic analysis of a methanogenic consortium involved in long chain n-alkane degradation.</title>
        <authorList>
            <person name="Davidova I.A."/>
            <person name="Callaghan A.V."/>
            <person name="Wawrik B."/>
            <person name="Pruitt S."/>
            <person name="Marks C."/>
            <person name="Duncan K.E."/>
            <person name="Suflita J.M."/>
        </authorList>
    </citation>
    <scope>NUCLEOTIDE SEQUENCE [LARGE SCALE GENOMIC DNA]</scope>
    <source>
        <strain evidence="2 3">SPR</strain>
    </source>
</reference>
<dbReference type="EMBL" id="AZAC01000016">
    <property type="protein sequence ID" value="KIX13411.1"/>
    <property type="molecule type" value="Genomic_DNA"/>
</dbReference>
<accession>A0A0D2JCC6</accession>
<dbReference type="STRING" id="1429043.X474_14075"/>
<sequence>MTSLQEGIYLEEKKGRIGTGHTSSNVTYKNYYAVRLSGEMAELFLLDDQLSLTGLKEKANQQSVLQRMTFKPEHQVHFESLRAAMGPGANPSPVPQKRDAAKVPQTKPQAGLPQTKPEAAAPQVKQPAKAPAKQSRQDPWWEATSKGAKDLLKK</sequence>
<dbReference type="RefSeq" id="WP_044349360.1">
    <property type="nucleotide sequence ID" value="NZ_AZAC01000016.1"/>
</dbReference>
<keyword evidence="3" id="KW-1185">Reference proteome</keyword>
<dbReference type="Proteomes" id="UP000032233">
    <property type="component" value="Unassembled WGS sequence"/>
</dbReference>
<feature type="compositionally biased region" description="Low complexity" evidence="1">
    <location>
        <begin position="119"/>
        <end position="134"/>
    </location>
</feature>
<evidence type="ECO:0000313" key="2">
    <source>
        <dbReference type="EMBL" id="KIX13411.1"/>
    </source>
</evidence>
<comment type="caution">
    <text evidence="2">The sequence shown here is derived from an EMBL/GenBank/DDBJ whole genome shotgun (WGS) entry which is preliminary data.</text>
</comment>
<feature type="region of interest" description="Disordered" evidence="1">
    <location>
        <begin position="83"/>
        <end position="154"/>
    </location>
</feature>